<dbReference type="AlphaFoldDB" id="A0A821LI65"/>
<feature type="signal peptide" evidence="1">
    <location>
        <begin position="1"/>
        <end position="21"/>
    </location>
</feature>
<keyword evidence="1" id="KW-0732">Signal</keyword>
<evidence type="ECO:0008006" key="4">
    <source>
        <dbReference type="Google" id="ProtNLM"/>
    </source>
</evidence>
<feature type="chain" id="PRO_5032394955" description="LRRNT domain-containing protein" evidence="1">
    <location>
        <begin position="22"/>
        <end position="89"/>
    </location>
</feature>
<name>A0A821LI65_9NEOP</name>
<evidence type="ECO:0000313" key="3">
    <source>
        <dbReference type="Proteomes" id="UP000663880"/>
    </source>
</evidence>
<keyword evidence="3" id="KW-1185">Reference proteome</keyword>
<comment type="caution">
    <text evidence="2">The sequence shown here is derived from an EMBL/GenBank/DDBJ whole genome shotgun (WGS) entry which is preliminary data.</text>
</comment>
<reference evidence="2" key="1">
    <citation type="submission" date="2021-02" db="EMBL/GenBank/DDBJ databases">
        <authorList>
            <person name="Steward A R."/>
        </authorList>
    </citation>
    <scope>NUCLEOTIDE SEQUENCE</scope>
</reference>
<dbReference type="OrthoDB" id="1574204at2759"/>
<accession>A0A821LI65</accession>
<gene>
    <name evidence="2" type="ORF">PMACD_LOCUS705</name>
</gene>
<evidence type="ECO:0000313" key="2">
    <source>
        <dbReference type="EMBL" id="CAF4751335.1"/>
    </source>
</evidence>
<dbReference type="Proteomes" id="UP000663880">
    <property type="component" value="Unassembled WGS sequence"/>
</dbReference>
<dbReference type="EMBL" id="CAJOBZ010000001">
    <property type="protein sequence ID" value="CAF4751335.1"/>
    <property type="molecule type" value="Genomic_DNA"/>
</dbReference>
<protein>
    <recommendedName>
        <fullName evidence="4">LRRNT domain-containing protein</fullName>
    </recommendedName>
</protein>
<evidence type="ECO:0000256" key="1">
    <source>
        <dbReference type="SAM" id="SignalP"/>
    </source>
</evidence>
<proteinExistence type="predicted"/>
<sequence>MRPPTILKYLLLFNIFLLSLSECPQRCQCDRNAVRCLHQGLQAIPKTPQEAHTFNRNLGAIRYVLVFTAQSSEDGRTSMGITSICPDLN</sequence>
<organism evidence="2 3">
    <name type="scientific">Pieris macdunnoughi</name>
    <dbReference type="NCBI Taxonomy" id="345717"/>
    <lineage>
        <taxon>Eukaryota</taxon>
        <taxon>Metazoa</taxon>
        <taxon>Ecdysozoa</taxon>
        <taxon>Arthropoda</taxon>
        <taxon>Hexapoda</taxon>
        <taxon>Insecta</taxon>
        <taxon>Pterygota</taxon>
        <taxon>Neoptera</taxon>
        <taxon>Endopterygota</taxon>
        <taxon>Lepidoptera</taxon>
        <taxon>Glossata</taxon>
        <taxon>Ditrysia</taxon>
        <taxon>Papilionoidea</taxon>
        <taxon>Pieridae</taxon>
        <taxon>Pierinae</taxon>
        <taxon>Pieris</taxon>
    </lineage>
</organism>